<reference evidence="1 2" key="1">
    <citation type="submission" date="2018-08" db="EMBL/GenBank/DDBJ databases">
        <title>Mucilaginibacter sp. MYSH2.</title>
        <authorList>
            <person name="Seo T."/>
        </authorList>
    </citation>
    <scope>NUCLEOTIDE SEQUENCE [LARGE SCALE GENOMIC DNA]</scope>
    <source>
        <strain evidence="1 2">MYSH2</strain>
    </source>
</reference>
<dbReference type="OrthoDB" id="770966at2"/>
<gene>
    <name evidence="1" type="ORF">D0C36_21960</name>
</gene>
<sequence>MNPLELSPLADLCASVAGLLKAEIGPAGHVSAVANQIVISISRFEVEHRLGNLLQQIYRSVDLHFPARKENISLIIRDAEGVYENCFKIWHTVTKAKG</sequence>
<dbReference type="AlphaFoldDB" id="A0A372NNC6"/>
<dbReference type="EMBL" id="QWDC01000004">
    <property type="protein sequence ID" value="RFZ90456.1"/>
    <property type="molecule type" value="Genomic_DNA"/>
</dbReference>
<proteinExistence type="predicted"/>
<keyword evidence="2" id="KW-1185">Reference proteome</keyword>
<organism evidence="1 2">
    <name type="scientific">Mucilaginibacter conchicola</name>
    <dbReference type="NCBI Taxonomy" id="2303333"/>
    <lineage>
        <taxon>Bacteria</taxon>
        <taxon>Pseudomonadati</taxon>
        <taxon>Bacteroidota</taxon>
        <taxon>Sphingobacteriia</taxon>
        <taxon>Sphingobacteriales</taxon>
        <taxon>Sphingobacteriaceae</taxon>
        <taxon>Mucilaginibacter</taxon>
    </lineage>
</organism>
<protein>
    <submittedName>
        <fullName evidence="1">Uncharacterized protein</fullName>
    </submittedName>
</protein>
<dbReference type="Proteomes" id="UP000264217">
    <property type="component" value="Unassembled WGS sequence"/>
</dbReference>
<comment type="caution">
    <text evidence="1">The sequence shown here is derived from an EMBL/GenBank/DDBJ whole genome shotgun (WGS) entry which is preliminary data.</text>
</comment>
<name>A0A372NNC6_9SPHI</name>
<evidence type="ECO:0000313" key="1">
    <source>
        <dbReference type="EMBL" id="RFZ90456.1"/>
    </source>
</evidence>
<evidence type="ECO:0000313" key="2">
    <source>
        <dbReference type="Proteomes" id="UP000264217"/>
    </source>
</evidence>
<dbReference type="RefSeq" id="WP_117393868.1">
    <property type="nucleotide sequence ID" value="NZ_QWDC01000004.1"/>
</dbReference>
<accession>A0A372NNC6</accession>